<dbReference type="WBParaSite" id="MhA1_Contig555.frz3.gene9">
    <property type="protein sequence ID" value="MhA1_Contig555.frz3.gene9"/>
    <property type="gene ID" value="MhA1_Contig555.frz3.gene9"/>
</dbReference>
<keyword evidence="1" id="KW-0175">Coiled coil</keyword>
<dbReference type="AlphaFoldDB" id="A0A1I8BT23"/>
<protein>
    <submittedName>
        <fullName evidence="3">TPR_REGION domain-containing protein</fullName>
    </submittedName>
</protein>
<organism evidence="2 3">
    <name type="scientific">Meloidogyne hapla</name>
    <name type="common">Root-knot nematode worm</name>
    <dbReference type="NCBI Taxonomy" id="6305"/>
    <lineage>
        <taxon>Eukaryota</taxon>
        <taxon>Metazoa</taxon>
        <taxon>Ecdysozoa</taxon>
        <taxon>Nematoda</taxon>
        <taxon>Chromadorea</taxon>
        <taxon>Rhabditida</taxon>
        <taxon>Tylenchina</taxon>
        <taxon>Tylenchomorpha</taxon>
        <taxon>Tylenchoidea</taxon>
        <taxon>Meloidogynidae</taxon>
        <taxon>Meloidogyninae</taxon>
        <taxon>Meloidogyne</taxon>
    </lineage>
</organism>
<keyword evidence="2" id="KW-1185">Reference proteome</keyword>
<accession>A0A1I8BT23</accession>
<name>A0A1I8BT23_MELHA</name>
<evidence type="ECO:0000256" key="1">
    <source>
        <dbReference type="SAM" id="Coils"/>
    </source>
</evidence>
<evidence type="ECO:0000313" key="3">
    <source>
        <dbReference type="WBParaSite" id="MhA1_Contig555.frz3.gene9"/>
    </source>
</evidence>
<proteinExistence type="predicted"/>
<evidence type="ECO:0000313" key="2">
    <source>
        <dbReference type="Proteomes" id="UP000095281"/>
    </source>
</evidence>
<dbReference type="Proteomes" id="UP000095281">
    <property type="component" value="Unplaced"/>
</dbReference>
<feature type="coiled-coil region" evidence="1">
    <location>
        <begin position="83"/>
        <end position="148"/>
    </location>
</feature>
<sequence>MQGFFSTITKLCKNYVEKNIGDIIKYVNYLFYKKDKKKKLTETLQQWNICAEVLEEDEYYKQADFLIKQINFYTDENLTEEIIKKSEEIIKKIEEAIEKFEESNKEFEAASEKFKEGTKQFDEATKEFQEANKKYNVESEQFKEASEKFNKALEKSKVETIQVELAIYQVEMTAKLNNVYKFLQVVKFCTTIDLVFKNKEYQEALNFYCDINVLPNAKSVLLDAKFTTNLRNLM</sequence>
<reference evidence="3" key="1">
    <citation type="submission" date="2016-11" db="UniProtKB">
        <authorList>
            <consortium name="WormBaseParasite"/>
        </authorList>
    </citation>
    <scope>IDENTIFICATION</scope>
</reference>